<feature type="transmembrane region" description="Helical" evidence="1">
    <location>
        <begin position="204"/>
        <end position="222"/>
    </location>
</feature>
<dbReference type="RefSeq" id="WP_216240209.1">
    <property type="nucleotide sequence ID" value="NZ_JABACJ020000003.1"/>
</dbReference>
<organism evidence="3 4">
    <name type="scientific">Faecalicatena faecalis</name>
    <dbReference type="NCBI Taxonomy" id="2726362"/>
    <lineage>
        <taxon>Bacteria</taxon>
        <taxon>Bacillati</taxon>
        <taxon>Bacillota</taxon>
        <taxon>Clostridia</taxon>
        <taxon>Lachnospirales</taxon>
        <taxon>Lachnospiraceae</taxon>
        <taxon>Faecalicatena</taxon>
    </lineage>
</organism>
<dbReference type="EMBL" id="JABACJ020000003">
    <property type="protein sequence ID" value="MBU3875298.1"/>
    <property type="molecule type" value="Genomic_DNA"/>
</dbReference>
<evidence type="ECO:0000313" key="3">
    <source>
        <dbReference type="EMBL" id="MBU3875298.1"/>
    </source>
</evidence>
<evidence type="ECO:0000259" key="2">
    <source>
        <dbReference type="Pfam" id="PF02517"/>
    </source>
</evidence>
<feature type="transmembrane region" description="Helical" evidence="1">
    <location>
        <begin position="72"/>
        <end position="92"/>
    </location>
</feature>
<keyword evidence="3" id="KW-0378">Hydrolase</keyword>
<feature type="transmembrane region" description="Helical" evidence="1">
    <location>
        <begin position="279"/>
        <end position="296"/>
    </location>
</feature>
<name>A0ABS6D145_9FIRM</name>
<reference evidence="3 4" key="1">
    <citation type="submission" date="2021-06" db="EMBL/GenBank/DDBJ databases">
        <title>Faecalicatena sp. nov. isolated from porcine feces.</title>
        <authorList>
            <person name="Oh B.S."/>
            <person name="Lee J.H."/>
        </authorList>
    </citation>
    <scope>NUCLEOTIDE SEQUENCE [LARGE SCALE GENOMIC DNA]</scope>
    <source>
        <strain evidence="3 4">AGMB00832</strain>
    </source>
</reference>
<proteinExistence type="predicted"/>
<feature type="transmembrane region" description="Helical" evidence="1">
    <location>
        <begin position="138"/>
        <end position="157"/>
    </location>
</feature>
<feature type="transmembrane region" description="Helical" evidence="1">
    <location>
        <begin position="12"/>
        <end position="34"/>
    </location>
</feature>
<keyword evidence="1" id="KW-0812">Transmembrane</keyword>
<evidence type="ECO:0000256" key="1">
    <source>
        <dbReference type="SAM" id="Phobius"/>
    </source>
</evidence>
<accession>A0ABS6D145</accession>
<keyword evidence="3" id="KW-0645">Protease</keyword>
<keyword evidence="3" id="KW-0482">Metalloprotease</keyword>
<feature type="transmembrane region" description="Helical" evidence="1">
    <location>
        <begin position="98"/>
        <end position="117"/>
    </location>
</feature>
<dbReference type="Proteomes" id="UP000723714">
    <property type="component" value="Unassembled WGS sequence"/>
</dbReference>
<feature type="transmembrane region" description="Helical" evidence="1">
    <location>
        <begin position="163"/>
        <end position="183"/>
    </location>
</feature>
<gene>
    <name evidence="3" type="ORF">HGO97_005635</name>
</gene>
<dbReference type="InterPro" id="IPR042150">
    <property type="entry name" value="MmRce1-like"/>
</dbReference>
<dbReference type="PANTHER" id="PTHR35797:SF1">
    <property type="entry name" value="PROTEASE"/>
    <property type="match status" value="1"/>
</dbReference>
<sequence length="312" mass="35224">MNEKIISKKNRVEMGVFLAVSFGTGIIFGILIHFKIYSDISMISKYMMLTPAAGVAIGKMASSKQEKTIRSFYLVLIITLAAATCIMLVGILGDVKDTVLTIALVGVLVISSLILLSHGWESCPELDLGRNGRKGAKYLLLYTVVSTIAISVMQRGNLDYSKLFFSLLVLVPSFLFQGALFLGEELGWRGYLQPFLQKRIGKRMGVIATGIIWELWHIPFFYAGKWDWRITAIRFILVMALSIFLGYVYMKTQNIWIPAMIHCAHNTIFSFMSVDITRFVVGNIILSCIWGMFLFTSEYHREAGEKHTIFRN</sequence>
<keyword evidence="4" id="KW-1185">Reference proteome</keyword>
<dbReference type="InterPro" id="IPR003675">
    <property type="entry name" value="Rce1/LyrA-like_dom"/>
</dbReference>
<feature type="transmembrane region" description="Helical" evidence="1">
    <location>
        <begin position="228"/>
        <end position="248"/>
    </location>
</feature>
<comment type="caution">
    <text evidence="3">The sequence shown here is derived from an EMBL/GenBank/DDBJ whole genome shotgun (WGS) entry which is preliminary data.</text>
</comment>
<feature type="domain" description="CAAX prenyl protease 2/Lysostaphin resistance protein A-like" evidence="2">
    <location>
        <begin position="170"/>
        <end position="268"/>
    </location>
</feature>
<dbReference type="PANTHER" id="PTHR35797">
    <property type="entry name" value="PROTEASE-RELATED"/>
    <property type="match status" value="1"/>
</dbReference>
<keyword evidence="1" id="KW-1133">Transmembrane helix</keyword>
<dbReference type="GO" id="GO:0008237">
    <property type="term" value="F:metallopeptidase activity"/>
    <property type="evidence" value="ECO:0007669"/>
    <property type="project" value="UniProtKB-KW"/>
</dbReference>
<evidence type="ECO:0000313" key="4">
    <source>
        <dbReference type="Proteomes" id="UP000723714"/>
    </source>
</evidence>
<protein>
    <submittedName>
        <fullName evidence="3">CPBP family intramembrane metalloprotease</fullName>
    </submittedName>
</protein>
<dbReference type="Pfam" id="PF02517">
    <property type="entry name" value="Rce1-like"/>
    <property type="match status" value="1"/>
</dbReference>
<keyword evidence="1" id="KW-0472">Membrane</keyword>